<feature type="region of interest" description="Disordered" evidence="1">
    <location>
        <begin position="103"/>
        <end position="128"/>
    </location>
</feature>
<reference evidence="2" key="1">
    <citation type="journal article" date="2022" name="bioRxiv">
        <title>Sequencing and chromosome-scale assembly of the giantPleurodeles waltlgenome.</title>
        <authorList>
            <person name="Brown T."/>
            <person name="Elewa A."/>
            <person name="Iarovenko S."/>
            <person name="Subramanian E."/>
            <person name="Araus A.J."/>
            <person name="Petzold A."/>
            <person name="Susuki M."/>
            <person name="Suzuki K.-i.T."/>
            <person name="Hayashi T."/>
            <person name="Toyoda A."/>
            <person name="Oliveira C."/>
            <person name="Osipova E."/>
            <person name="Leigh N.D."/>
            <person name="Simon A."/>
            <person name="Yun M.H."/>
        </authorList>
    </citation>
    <scope>NUCLEOTIDE SEQUENCE</scope>
    <source>
        <strain evidence="2">20211129_DDA</strain>
        <tissue evidence="2">Liver</tissue>
    </source>
</reference>
<feature type="compositionally biased region" description="Polar residues" evidence="1">
    <location>
        <begin position="69"/>
        <end position="78"/>
    </location>
</feature>
<dbReference type="EMBL" id="JANPWB010000014">
    <property type="protein sequence ID" value="KAJ1098651.1"/>
    <property type="molecule type" value="Genomic_DNA"/>
</dbReference>
<organism evidence="2 3">
    <name type="scientific">Pleurodeles waltl</name>
    <name type="common">Iberian ribbed newt</name>
    <dbReference type="NCBI Taxonomy" id="8319"/>
    <lineage>
        <taxon>Eukaryota</taxon>
        <taxon>Metazoa</taxon>
        <taxon>Chordata</taxon>
        <taxon>Craniata</taxon>
        <taxon>Vertebrata</taxon>
        <taxon>Euteleostomi</taxon>
        <taxon>Amphibia</taxon>
        <taxon>Batrachia</taxon>
        <taxon>Caudata</taxon>
        <taxon>Salamandroidea</taxon>
        <taxon>Salamandridae</taxon>
        <taxon>Pleurodelinae</taxon>
        <taxon>Pleurodeles</taxon>
    </lineage>
</organism>
<evidence type="ECO:0000256" key="1">
    <source>
        <dbReference type="SAM" id="MobiDB-lite"/>
    </source>
</evidence>
<accession>A0AAV7M5L1</accession>
<evidence type="ECO:0000313" key="2">
    <source>
        <dbReference type="EMBL" id="KAJ1098651.1"/>
    </source>
</evidence>
<name>A0AAV7M5L1_PLEWA</name>
<evidence type="ECO:0008006" key="4">
    <source>
        <dbReference type="Google" id="ProtNLM"/>
    </source>
</evidence>
<feature type="compositionally biased region" description="Basic and acidic residues" evidence="1">
    <location>
        <begin position="111"/>
        <end position="122"/>
    </location>
</feature>
<evidence type="ECO:0000313" key="3">
    <source>
        <dbReference type="Proteomes" id="UP001066276"/>
    </source>
</evidence>
<gene>
    <name evidence="2" type="ORF">NDU88_003758</name>
</gene>
<feature type="compositionally biased region" description="Polar residues" evidence="1">
    <location>
        <begin position="34"/>
        <end position="58"/>
    </location>
</feature>
<dbReference type="AlphaFoldDB" id="A0AAV7M5L1"/>
<feature type="region of interest" description="Disordered" evidence="1">
    <location>
        <begin position="17"/>
        <end position="78"/>
    </location>
</feature>
<protein>
    <recommendedName>
        <fullName evidence="4">Prolactin receptor</fullName>
    </recommendedName>
</protein>
<keyword evidence="3" id="KW-1185">Reference proteome</keyword>
<proteinExistence type="predicted"/>
<comment type="caution">
    <text evidence="2">The sequence shown here is derived from an EMBL/GenBank/DDBJ whole genome shotgun (WGS) entry which is preliminary data.</text>
</comment>
<dbReference type="Proteomes" id="UP001066276">
    <property type="component" value="Chromosome 10"/>
</dbReference>
<sequence>MKSDSCNLKKQEGLLTYTPAEKTEDKNCFGPSPTGLSPVSKTCNQRSIRQRSVTSEASENCPGLKDQETPMSSGSAQQQQLLCNKEATFKDFTFPAGIVRLHTLHPTPPARDPENKHHKEDSPVTATL</sequence>